<evidence type="ECO:0000313" key="2">
    <source>
        <dbReference type="EMBL" id="KKL90314.1"/>
    </source>
</evidence>
<keyword evidence="1" id="KW-0472">Membrane</keyword>
<dbReference type="EMBL" id="LAZR01020040">
    <property type="protein sequence ID" value="KKL90314.1"/>
    <property type="molecule type" value="Genomic_DNA"/>
</dbReference>
<dbReference type="AlphaFoldDB" id="A0A0F9FV80"/>
<gene>
    <name evidence="2" type="ORF">LCGC14_1905910</name>
</gene>
<evidence type="ECO:0000256" key="1">
    <source>
        <dbReference type="SAM" id="Phobius"/>
    </source>
</evidence>
<feature type="transmembrane region" description="Helical" evidence="1">
    <location>
        <begin position="12"/>
        <end position="33"/>
    </location>
</feature>
<keyword evidence="1" id="KW-0812">Transmembrane</keyword>
<reference evidence="2" key="1">
    <citation type="journal article" date="2015" name="Nature">
        <title>Complex archaea that bridge the gap between prokaryotes and eukaryotes.</title>
        <authorList>
            <person name="Spang A."/>
            <person name="Saw J.H."/>
            <person name="Jorgensen S.L."/>
            <person name="Zaremba-Niedzwiedzka K."/>
            <person name="Martijn J."/>
            <person name="Lind A.E."/>
            <person name="van Eijk R."/>
            <person name="Schleper C."/>
            <person name="Guy L."/>
            <person name="Ettema T.J."/>
        </authorList>
    </citation>
    <scope>NUCLEOTIDE SEQUENCE</scope>
</reference>
<name>A0A0F9FV80_9ZZZZ</name>
<organism evidence="2">
    <name type="scientific">marine sediment metagenome</name>
    <dbReference type="NCBI Taxonomy" id="412755"/>
    <lineage>
        <taxon>unclassified sequences</taxon>
        <taxon>metagenomes</taxon>
        <taxon>ecological metagenomes</taxon>
    </lineage>
</organism>
<proteinExistence type="predicted"/>
<keyword evidence="1" id="KW-1133">Transmembrane helix</keyword>
<comment type="caution">
    <text evidence="2">The sequence shown here is derived from an EMBL/GenBank/DDBJ whole genome shotgun (WGS) entry which is preliminary data.</text>
</comment>
<accession>A0A0F9FV80</accession>
<sequence>MRLQGWYIDHIAYILLVIVGLGLLGISGILYWMSVQYEKLI</sequence>
<protein>
    <submittedName>
        <fullName evidence="2">Uncharacterized protein</fullName>
    </submittedName>
</protein>